<dbReference type="GO" id="GO:0006412">
    <property type="term" value="P:translation"/>
    <property type="evidence" value="ECO:0007669"/>
    <property type="project" value="UniProtKB-KW"/>
</dbReference>
<proteinExistence type="inferred from homology"/>
<comment type="similarity">
    <text evidence="1">Belongs to the RRF family.</text>
</comment>
<evidence type="ECO:0000313" key="6">
    <source>
        <dbReference type="Proteomes" id="UP000249646"/>
    </source>
</evidence>
<dbReference type="Pfam" id="PF01765">
    <property type="entry name" value="RRF"/>
    <property type="match status" value="1"/>
</dbReference>
<accession>A0A2W7G2R0</accession>
<comment type="caution">
    <text evidence="5">The sequence shown here is derived from an EMBL/GenBank/DDBJ whole genome shotgun (WGS) entry which is preliminary data.</text>
</comment>
<dbReference type="AlphaFoldDB" id="A0A2W7G2R0"/>
<evidence type="ECO:0000259" key="4">
    <source>
        <dbReference type="Pfam" id="PF01765"/>
    </source>
</evidence>
<sequence>MELSFYIEELKDSIDKAINNFEHQLLKVAVGKANPTLINKIKINYYDSWMSLEELASITPNGPLELLVKPYDMGILKAIEKTLMDQKLNITIVNVGHQLRLIYPQMTTEKRIEMTKVLAQLSEQAKIVIRQIRQDINKQIKADKELSEDLQKNFLDQIQKEIDKAIEQVNNLLKTKEKELMTI</sequence>
<dbReference type="InterPro" id="IPR002661">
    <property type="entry name" value="Ribosome_recyc_fac"/>
</dbReference>
<evidence type="ECO:0000256" key="2">
    <source>
        <dbReference type="ARBA" id="ARBA00022917"/>
    </source>
</evidence>
<dbReference type="OrthoDB" id="9804006at2"/>
<dbReference type="GO" id="GO:0043023">
    <property type="term" value="F:ribosomal large subunit binding"/>
    <property type="evidence" value="ECO:0007669"/>
    <property type="project" value="TreeGrafter"/>
</dbReference>
<feature type="domain" description="Ribosome recycling factor" evidence="4">
    <location>
        <begin position="21"/>
        <end position="181"/>
    </location>
</feature>
<evidence type="ECO:0000256" key="3">
    <source>
        <dbReference type="SAM" id="Coils"/>
    </source>
</evidence>
<keyword evidence="2" id="KW-0648">Protein biosynthesis</keyword>
<protein>
    <submittedName>
        <fullName evidence="5">Ribosome recycling factor</fullName>
    </submittedName>
</protein>
<organism evidence="5 6">
    <name type="scientific">Metamycoplasma auris</name>
    <dbReference type="NCBI Taxonomy" id="51363"/>
    <lineage>
        <taxon>Bacteria</taxon>
        <taxon>Bacillati</taxon>
        <taxon>Mycoplasmatota</taxon>
        <taxon>Mycoplasmoidales</taxon>
        <taxon>Metamycoplasmataceae</taxon>
        <taxon>Metamycoplasma</taxon>
    </lineage>
</organism>
<reference evidence="5 6" key="1">
    <citation type="submission" date="2018-06" db="EMBL/GenBank/DDBJ databases">
        <title>Genomic Encyclopedia of Archaeal and Bacterial Type Strains, Phase II (KMG-II): from individual species to whole genera.</title>
        <authorList>
            <person name="Goeker M."/>
        </authorList>
    </citation>
    <scope>NUCLEOTIDE SEQUENCE [LARGE SCALE GENOMIC DNA]</scope>
    <source>
        <strain evidence="5 6">ATCC 51348</strain>
    </source>
</reference>
<dbReference type="InterPro" id="IPR023584">
    <property type="entry name" value="Ribosome_recyc_fac_dom"/>
</dbReference>
<dbReference type="RefSeq" id="WP_111518355.1">
    <property type="nucleotide sequence ID" value="NZ_QKUB01000003.1"/>
</dbReference>
<evidence type="ECO:0000313" key="5">
    <source>
        <dbReference type="EMBL" id="PZW00557.1"/>
    </source>
</evidence>
<feature type="coiled-coil region" evidence="3">
    <location>
        <begin position="133"/>
        <end position="179"/>
    </location>
</feature>
<dbReference type="Gene3D" id="1.10.132.20">
    <property type="entry name" value="Ribosome-recycling factor"/>
    <property type="match status" value="1"/>
</dbReference>
<dbReference type="PANTHER" id="PTHR20982:SF3">
    <property type="entry name" value="MITOCHONDRIAL RIBOSOME RECYCLING FACTOR PSEUDO 1"/>
    <property type="match status" value="1"/>
</dbReference>
<dbReference type="Proteomes" id="UP000249646">
    <property type="component" value="Unassembled WGS sequence"/>
</dbReference>
<dbReference type="EMBL" id="QKUB01000003">
    <property type="protein sequence ID" value="PZW00557.1"/>
    <property type="molecule type" value="Genomic_DNA"/>
</dbReference>
<gene>
    <name evidence="5" type="ORF">BCF89_10316</name>
</gene>
<evidence type="ECO:0000256" key="1">
    <source>
        <dbReference type="ARBA" id="ARBA00005912"/>
    </source>
</evidence>
<name>A0A2W7G2R0_9BACT</name>
<dbReference type="PANTHER" id="PTHR20982">
    <property type="entry name" value="RIBOSOME RECYCLING FACTOR"/>
    <property type="match status" value="1"/>
</dbReference>
<dbReference type="InterPro" id="IPR036191">
    <property type="entry name" value="RRF_sf"/>
</dbReference>
<keyword evidence="6" id="KW-1185">Reference proteome</keyword>
<dbReference type="SUPFAM" id="SSF55194">
    <property type="entry name" value="Ribosome recycling factor, RRF"/>
    <property type="match status" value="1"/>
</dbReference>
<keyword evidence="3" id="KW-0175">Coiled coil</keyword>
<dbReference type="Gene3D" id="3.30.1360.40">
    <property type="match status" value="1"/>
</dbReference>